<dbReference type="InterPro" id="IPR052908">
    <property type="entry name" value="AP-4-A_phosphorylase"/>
</dbReference>
<evidence type="ECO:0000313" key="6">
    <source>
        <dbReference type="EMBL" id="CAI78649.1"/>
    </source>
</evidence>
<evidence type="ECO:0000256" key="1">
    <source>
        <dbReference type="ARBA" id="ARBA00022741"/>
    </source>
</evidence>
<sequence length="162" mass="18475">MDTLFAPWRMEYLVGEKVDGCIFCKCSVRCDEFVLYDGKNVFVMMNKYPYVNGHLMIIPNRHVGKYEELTQVERIEIFNLLETAIKALRESLNPSGFNVGMNIGKAAGAGVEEHIHLHVIPRWEGDTNFMSVVGNVRVIPEDVETTAAKLAPLFKKYHREGR</sequence>
<dbReference type="Gene3D" id="3.30.428.10">
    <property type="entry name" value="HIT-like"/>
    <property type="match status" value="1"/>
</dbReference>
<dbReference type="Pfam" id="PF01230">
    <property type="entry name" value="HIT"/>
    <property type="match status" value="1"/>
</dbReference>
<dbReference type="GO" id="GO:0000166">
    <property type="term" value="F:nucleotide binding"/>
    <property type="evidence" value="ECO:0007669"/>
    <property type="project" value="UniProtKB-KW"/>
</dbReference>
<organism evidence="6">
    <name type="scientific">uncultured delta proteobacterium</name>
    <dbReference type="NCBI Taxonomy" id="34034"/>
    <lineage>
        <taxon>Bacteria</taxon>
        <taxon>Deltaproteobacteria</taxon>
        <taxon>environmental samples</taxon>
    </lineage>
</organism>
<dbReference type="CDD" id="cd01275">
    <property type="entry name" value="FHIT"/>
    <property type="match status" value="1"/>
</dbReference>
<dbReference type="PANTHER" id="PTHR42997">
    <property type="entry name" value="HIT FAMILY HYDROLASE"/>
    <property type="match status" value="1"/>
</dbReference>
<reference evidence="6" key="1">
    <citation type="journal article" date="2005" name="Environ. Microbiol.">
        <title>Lateral gene transfer and phylogenetic assignment of environmental fosmid clones.</title>
        <authorList>
            <person name="Nesbo C.L."/>
            <person name="Boucher Y."/>
            <person name="Dlutek M."/>
            <person name="Doolittle F.W."/>
        </authorList>
    </citation>
    <scope>NUCLEOTIDE SEQUENCE</scope>
</reference>
<evidence type="ECO:0000256" key="4">
    <source>
        <dbReference type="PROSITE-ProRule" id="PRU00464"/>
    </source>
</evidence>
<feature type="binding site" evidence="3">
    <location>
        <position position="118"/>
    </location>
    <ligand>
        <name>substrate</name>
    </ligand>
</feature>
<feature type="domain" description="HIT" evidence="5">
    <location>
        <begin position="22"/>
        <end position="129"/>
    </location>
</feature>
<protein>
    <recommendedName>
        <fullName evidence="5">HIT domain-containing protein</fullName>
    </recommendedName>
</protein>
<feature type="active site" description="Tele-AMP-histidine intermediate" evidence="2">
    <location>
        <position position="116"/>
    </location>
</feature>
<name>Q2YZP9_9DELT</name>
<dbReference type="AlphaFoldDB" id="Q2YZP9"/>
<dbReference type="InterPro" id="IPR039383">
    <property type="entry name" value="FHIT"/>
</dbReference>
<dbReference type="PROSITE" id="PS51084">
    <property type="entry name" value="HIT_2"/>
    <property type="match status" value="1"/>
</dbReference>
<dbReference type="EMBL" id="AJ937768">
    <property type="protein sequence ID" value="CAI78649.1"/>
    <property type="molecule type" value="Genomic_DNA"/>
</dbReference>
<proteinExistence type="predicted"/>
<dbReference type="PANTHER" id="PTHR42997:SF1">
    <property type="entry name" value="AP-4-A PHOSPHORYLASE"/>
    <property type="match status" value="1"/>
</dbReference>
<dbReference type="GO" id="GO:0003824">
    <property type="term" value="F:catalytic activity"/>
    <property type="evidence" value="ECO:0007669"/>
    <property type="project" value="InterPro"/>
</dbReference>
<evidence type="ECO:0000256" key="3">
    <source>
        <dbReference type="PIRSR" id="PIRSR639383-2"/>
    </source>
</evidence>
<dbReference type="InterPro" id="IPR036265">
    <property type="entry name" value="HIT-like_sf"/>
</dbReference>
<keyword evidence="1" id="KW-0547">Nucleotide-binding</keyword>
<feature type="short sequence motif" description="Histidine triad motif" evidence="4">
    <location>
        <begin position="114"/>
        <end position="118"/>
    </location>
</feature>
<accession>Q2YZP9</accession>
<feature type="binding site" evidence="3">
    <location>
        <begin position="108"/>
        <end position="111"/>
    </location>
    <ligand>
        <name>substrate</name>
    </ligand>
</feature>
<feature type="binding site" evidence="3">
    <location>
        <position position="46"/>
    </location>
    <ligand>
        <name>substrate</name>
    </ligand>
</feature>
<evidence type="ECO:0000256" key="2">
    <source>
        <dbReference type="PIRSR" id="PIRSR639383-1"/>
    </source>
</evidence>
<evidence type="ECO:0000259" key="5">
    <source>
        <dbReference type="PROSITE" id="PS51084"/>
    </source>
</evidence>
<dbReference type="InterPro" id="IPR011146">
    <property type="entry name" value="HIT-like"/>
</dbReference>
<dbReference type="SUPFAM" id="SSF54197">
    <property type="entry name" value="HIT-like"/>
    <property type="match status" value="1"/>
</dbReference>